<evidence type="ECO:0000313" key="1">
    <source>
        <dbReference type="EMBL" id="EFL52633.1"/>
    </source>
</evidence>
<dbReference type="eggNOG" id="COG1675">
    <property type="taxonomic scope" value="Bacteria"/>
</dbReference>
<name>E1JT00_SOLFR</name>
<sequence length="191" mass="21949">MGGFGSGRPGWRPVGEHMLRLEVRFLHRKGWLRPGLSFTLSWSWGGEPSASIGVFTNPDSIRLMYGTKDGEQVDALVDLGRTPCHYGGTRPWFLCPRCGRRVGVLFAGRRFWCRHCHGIAYAVENEDKLSRVLRRSNKLRERVQVRAGTAYPVTFKPKGMHQRTFDRIRWEIEAIEADFWIATAERFGIEL</sequence>
<keyword evidence="2" id="KW-1185">Reference proteome</keyword>
<protein>
    <submittedName>
        <fullName evidence="1">Uncharacterized protein</fullName>
    </submittedName>
</protein>
<evidence type="ECO:0000313" key="2">
    <source>
        <dbReference type="Proteomes" id="UP000006250"/>
    </source>
</evidence>
<proteinExistence type="predicted"/>
<dbReference type="Proteomes" id="UP000006250">
    <property type="component" value="Unassembled WGS sequence"/>
</dbReference>
<comment type="caution">
    <text evidence="1">The sequence shown here is derived from an EMBL/GenBank/DDBJ whole genome shotgun (WGS) entry which is preliminary data.</text>
</comment>
<reference evidence="1 2" key="1">
    <citation type="submission" date="2010-08" db="EMBL/GenBank/DDBJ databases">
        <title>The draft genome of Desulfovibrio fructosovorans JJ.</title>
        <authorList>
            <consortium name="US DOE Joint Genome Institute (JGI-PGF)"/>
            <person name="Lucas S."/>
            <person name="Copeland A."/>
            <person name="Lapidus A."/>
            <person name="Cheng J.-F."/>
            <person name="Bruce D."/>
            <person name="Goodwin L."/>
            <person name="Pitluck S."/>
            <person name="Land M.L."/>
            <person name="Hauser L."/>
            <person name="Chang Y.-J."/>
            <person name="Jeffries C."/>
            <person name="Wall J.D."/>
            <person name="Stahl D.A."/>
            <person name="Arkin A.P."/>
            <person name="Dehal P."/>
            <person name="Stolyar S.M."/>
            <person name="Hazen T.C."/>
            <person name="Woyke T.J."/>
        </authorList>
    </citation>
    <scope>NUCLEOTIDE SEQUENCE [LARGE SCALE GENOMIC DNA]</scope>
    <source>
        <strain evidence="1 2">JJ</strain>
    </source>
</reference>
<organism evidence="1 2">
    <name type="scientific">Solidesulfovibrio fructosivorans JJ]</name>
    <dbReference type="NCBI Taxonomy" id="596151"/>
    <lineage>
        <taxon>Bacteria</taxon>
        <taxon>Pseudomonadati</taxon>
        <taxon>Thermodesulfobacteriota</taxon>
        <taxon>Desulfovibrionia</taxon>
        <taxon>Desulfovibrionales</taxon>
        <taxon>Desulfovibrionaceae</taxon>
        <taxon>Solidesulfovibrio</taxon>
    </lineage>
</organism>
<accession>E1JT00</accession>
<dbReference type="EMBL" id="AECZ01000003">
    <property type="protein sequence ID" value="EFL52633.1"/>
    <property type="molecule type" value="Genomic_DNA"/>
</dbReference>
<dbReference type="RefSeq" id="WP_005991210.1">
    <property type="nucleotide sequence ID" value="NZ_AECZ01000003.1"/>
</dbReference>
<gene>
    <name evidence="1" type="ORF">DesfrDRAFT_0739</name>
</gene>
<dbReference type="AlphaFoldDB" id="E1JT00"/>
<dbReference type="OrthoDB" id="5951715at2"/>
<dbReference type="STRING" id="596151.DesfrDRAFT_0739"/>